<dbReference type="GO" id="GO:0005085">
    <property type="term" value="F:guanyl-nucleotide exchange factor activity"/>
    <property type="evidence" value="ECO:0007669"/>
    <property type="project" value="TreeGrafter"/>
</dbReference>
<dbReference type="EMBL" id="JAIWYP010000006">
    <property type="protein sequence ID" value="KAH3808528.1"/>
    <property type="molecule type" value="Genomic_DNA"/>
</dbReference>
<evidence type="ECO:0000313" key="5">
    <source>
        <dbReference type="EMBL" id="KAH3808528.1"/>
    </source>
</evidence>
<comment type="caution">
    <text evidence="5">The sequence shown here is derived from an EMBL/GenBank/DDBJ whole genome shotgun (WGS) entry which is preliminary data.</text>
</comment>
<evidence type="ECO:0000256" key="4">
    <source>
        <dbReference type="ARBA" id="ARBA00032690"/>
    </source>
</evidence>
<dbReference type="GO" id="GO:0071986">
    <property type="term" value="C:Ragulator complex"/>
    <property type="evidence" value="ECO:0007669"/>
    <property type="project" value="InterPro"/>
</dbReference>
<dbReference type="InterPro" id="IPR034601">
    <property type="entry name" value="LAMTOR4"/>
</dbReference>
<dbReference type="GO" id="GO:0032008">
    <property type="term" value="P:positive regulation of TOR signaling"/>
    <property type="evidence" value="ECO:0007669"/>
    <property type="project" value="InterPro"/>
</dbReference>
<dbReference type="PANTHER" id="PTHR33967:SF1">
    <property type="entry name" value="RAGULATOR COMPLEX PROTEIN LAMTOR4"/>
    <property type="match status" value="1"/>
</dbReference>
<dbReference type="PANTHER" id="PTHR33967">
    <property type="entry name" value="RAGULATOR COMPLEX PROTEIN LAMTOR4"/>
    <property type="match status" value="1"/>
</dbReference>
<proteinExistence type="inferred from homology"/>
<keyword evidence="7" id="KW-1185">Reference proteome</keyword>
<dbReference type="OrthoDB" id="275011at2759"/>
<evidence type="ECO:0000256" key="2">
    <source>
        <dbReference type="ARBA" id="ARBA00010627"/>
    </source>
</evidence>
<keyword evidence="3" id="KW-0458">Lysosome</keyword>
<dbReference type="EMBL" id="JAIWYP010000006">
    <property type="protein sequence ID" value="KAH3812607.1"/>
    <property type="molecule type" value="Genomic_DNA"/>
</dbReference>
<gene>
    <name evidence="5" type="ORF">DPMN_136885</name>
    <name evidence="6" type="ORF">DPMN_141043</name>
</gene>
<protein>
    <recommendedName>
        <fullName evidence="4">Late endosomal/lysosomal adaptor and MAPK and MTOR activator 4</fullName>
    </recommendedName>
</protein>
<dbReference type="Proteomes" id="UP000828390">
    <property type="component" value="Unassembled WGS sequence"/>
</dbReference>
<evidence type="ECO:0000256" key="3">
    <source>
        <dbReference type="ARBA" id="ARBA00023228"/>
    </source>
</evidence>
<comment type="similarity">
    <text evidence="2">Belongs to the LAMTOR4 family.</text>
</comment>
<evidence type="ECO:0000313" key="7">
    <source>
        <dbReference type="Proteomes" id="UP000828390"/>
    </source>
</evidence>
<sequence>MTTPFERLNDALGHLVLNEEGAVTSSGGDLENKEDMAQKFLHLVRTALRIPTSHKDKFKRLSVVWDSFMYVITVSNHKIYICKKQFVPTEPVTA</sequence>
<name>A0A9D4G4F7_DREPO</name>
<dbReference type="AlphaFoldDB" id="A0A9D4G4F7"/>
<organism evidence="5 7">
    <name type="scientific">Dreissena polymorpha</name>
    <name type="common">Zebra mussel</name>
    <name type="synonym">Mytilus polymorpha</name>
    <dbReference type="NCBI Taxonomy" id="45954"/>
    <lineage>
        <taxon>Eukaryota</taxon>
        <taxon>Metazoa</taxon>
        <taxon>Spiralia</taxon>
        <taxon>Lophotrochozoa</taxon>
        <taxon>Mollusca</taxon>
        <taxon>Bivalvia</taxon>
        <taxon>Autobranchia</taxon>
        <taxon>Heteroconchia</taxon>
        <taxon>Euheterodonta</taxon>
        <taxon>Imparidentia</taxon>
        <taxon>Neoheterodontei</taxon>
        <taxon>Myida</taxon>
        <taxon>Dreissenoidea</taxon>
        <taxon>Dreissenidae</taxon>
        <taxon>Dreissena</taxon>
    </lineage>
</organism>
<reference evidence="5" key="1">
    <citation type="journal article" date="2019" name="bioRxiv">
        <title>The Genome of the Zebra Mussel, Dreissena polymorpha: A Resource for Invasive Species Research.</title>
        <authorList>
            <person name="McCartney M.A."/>
            <person name="Auch B."/>
            <person name="Kono T."/>
            <person name="Mallez S."/>
            <person name="Zhang Y."/>
            <person name="Obille A."/>
            <person name="Becker A."/>
            <person name="Abrahante J.E."/>
            <person name="Garbe J."/>
            <person name="Badalamenti J.P."/>
            <person name="Herman A."/>
            <person name="Mangelson H."/>
            <person name="Liachko I."/>
            <person name="Sullivan S."/>
            <person name="Sone E.D."/>
            <person name="Koren S."/>
            <person name="Silverstein K.A.T."/>
            <person name="Beckman K.B."/>
            <person name="Gohl D.M."/>
        </authorList>
    </citation>
    <scope>NUCLEOTIDE SEQUENCE</scope>
    <source>
        <strain evidence="5">Duluth1</strain>
        <tissue evidence="5">Whole animal</tissue>
    </source>
</reference>
<dbReference type="GO" id="GO:0005764">
    <property type="term" value="C:lysosome"/>
    <property type="evidence" value="ECO:0007669"/>
    <property type="project" value="UniProtKB-SubCell"/>
</dbReference>
<dbReference type="GO" id="GO:0071230">
    <property type="term" value="P:cellular response to amino acid stimulus"/>
    <property type="evidence" value="ECO:0007669"/>
    <property type="project" value="InterPro"/>
</dbReference>
<accession>A0A9D4G4F7</accession>
<evidence type="ECO:0000256" key="1">
    <source>
        <dbReference type="ARBA" id="ARBA00004371"/>
    </source>
</evidence>
<evidence type="ECO:0000313" key="6">
    <source>
        <dbReference type="EMBL" id="KAH3812607.1"/>
    </source>
</evidence>
<reference evidence="5" key="2">
    <citation type="submission" date="2020-11" db="EMBL/GenBank/DDBJ databases">
        <authorList>
            <person name="McCartney M.A."/>
            <person name="Auch B."/>
            <person name="Kono T."/>
            <person name="Mallez S."/>
            <person name="Becker A."/>
            <person name="Gohl D.M."/>
            <person name="Silverstein K.A.T."/>
            <person name="Koren S."/>
            <person name="Bechman K.B."/>
            <person name="Herman A."/>
            <person name="Abrahante J.E."/>
            <person name="Garbe J."/>
        </authorList>
    </citation>
    <scope>NUCLEOTIDE SEQUENCE</scope>
    <source>
        <strain evidence="5">Duluth1</strain>
        <tissue evidence="5">Whole animal</tissue>
    </source>
</reference>
<comment type="subcellular location">
    <subcellularLocation>
        <location evidence="1">Lysosome</location>
    </subcellularLocation>
</comment>